<keyword evidence="6" id="KW-1133">Transmembrane helix</keyword>
<protein>
    <recommendedName>
        <fullName evidence="2">histidine kinase</fullName>
        <ecNumber evidence="2">2.7.13.3</ecNumber>
    </recommendedName>
</protein>
<keyword evidence="9" id="KW-1185">Reference proteome</keyword>
<dbReference type="SUPFAM" id="SSF55874">
    <property type="entry name" value="ATPase domain of HSP90 chaperone/DNA topoisomerase II/histidine kinase"/>
    <property type="match status" value="1"/>
</dbReference>
<evidence type="ECO:0000256" key="1">
    <source>
        <dbReference type="ARBA" id="ARBA00000085"/>
    </source>
</evidence>
<organism evidence="8 9">
    <name type="scientific">Amycolatopsis xylanica</name>
    <dbReference type="NCBI Taxonomy" id="589385"/>
    <lineage>
        <taxon>Bacteria</taxon>
        <taxon>Bacillati</taxon>
        <taxon>Actinomycetota</taxon>
        <taxon>Actinomycetes</taxon>
        <taxon>Pseudonocardiales</taxon>
        <taxon>Pseudonocardiaceae</taxon>
        <taxon>Amycolatopsis</taxon>
    </lineage>
</organism>
<dbReference type="Proteomes" id="UP000199515">
    <property type="component" value="Unassembled WGS sequence"/>
</dbReference>
<proteinExistence type="predicted"/>
<gene>
    <name evidence="8" type="ORF">SAMN05421504_109247</name>
</gene>
<dbReference type="GO" id="GO:0004673">
    <property type="term" value="F:protein histidine kinase activity"/>
    <property type="evidence" value="ECO:0007669"/>
    <property type="project" value="UniProtKB-EC"/>
</dbReference>
<keyword evidence="6" id="KW-0812">Transmembrane</keyword>
<dbReference type="Pfam" id="PF02518">
    <property type="entry name" value="HATPase_c"/>
    <property type="match status" value="1"/>
</dbReference>
<dbReference type="EMBL" id="FNON01000009">
    <property type="protein sequence ID" value="SDZ11070.1"/>
    <property type="molecule type" value="Genomic_DNA"/>
</dbReference>
<dbReference type="EC" id="2.7.13.3" evidence="2"/>
<evidence type="ECO:0000256" key="3">
    <source>
        <dbReference type="ARBA" id="ARBA00022679"/>
    </source>
</evidence>
<dbReference type="CDD" id="cd16917">
    <property type="entry name" value="HATPase_UhpB-NarQ-NarX-like"/>
    <property type="match status" value="1"/>
</dbReference>
<comment type="catalytic activity">
    <reaction evidence="1">
        <text>ATP + protein L-histidine = ADP + protein N-phospho-L-histidine.</text>
        <dbReference type="EC" id="2.7.13.3"/>
    </reaction>
</comment>
<reference evidence="8 9" key="1">
    <citation type="submission" date="2016-10" db="EMBL/GenBank/DDBJ databases">
        <authorList>
            <person name="de Groot N.N."/>
        </authorList>
    </citation>
    <scope>NUCLEOTIDE SEQUENCE [LARGE SCALE GENOMIC DNA]</scope>
    <source>
        <strain evidence="8 9">CPCC 202699</strain>
    </source>
</reference>
<evidence type="ECO:0000313" key="8">
    <source>
        <dbReference type="EMBL" id="SDZ11070.1"/>
    </source>
</evidence>
<evidence type="ECO:0000256" key="6">
    <source>
        <dbReference type="SAM" id="Phobius"/>
    </source>
</evidence>
<dbReference type="InterPro" id="IPR003594">
    <property type="entry name" value="HATPase_dom"/>
</dbReference>
<evidence type="ECO:0000256" key="2">
    <source>
        <dbReference type="ARBA" id="ARBA00012438"/>
    </source>
</evidence>
<evidence type="ECO:0000259" key="7">
    <source>
        <dbReference type="Pfam" id="PF02518"/>
    </source>
</evidence>
<dbReference type="PANTHER" id="PTHR24421">
    <property type="entry name" value="NITRATE/NITRITE SENSOR PROTEIN NARX-RELATED"/>
    <property type="match status" value="1"/>
</dbReference>
<dbReference type="InterPro" id="IPR050482">
    <property type="entry name" value="Sensor_HK_TwoCompSys"/>
</dbReference>
<feature type="domain" description="Histidine kinase/HSP90-like ATPase" evidence="7">
    <location>
        <begin position="340"/>
        <end position="425"/>
    </location>
</feature>
<name>A0A1H3QCR2_9PSEU</name>
<feature type="transmembrane region" description="Helical" evidence="6">
    <location>
        <begin position="131"/>
        <end position="150"/>
    </location>
</feature>
<keyword evidence="6" id="KW-0472">Membrane</keyword>
<dbReference type="GO" id="GO:0000160">
    <property type="term" value="P:phosphorelay signal transduction system"/>
    <property type="evidence" value="ECO:0007669"/>
    <property type="project" value="UniProtKB-KW"/>
</dbReference>
<evidence type="ECO:0000256" key="4">
    <source>
        <dbReference type="ARBA" id="ARBA00022777"/>
    </source>
</evidence>
<keyword evidence="5" id="KW-0902">Two-component regulatory system</keyword>
<dbReference type="OrthoDB" id="3534981at2"/>
<feature type="transmembrane region" description="Helical" evidence="6">
    <location>
        <begin position="97"/>
        <end position="119"/>
    </location>
</feature>
<keyword evidence="3" id="KW-0808">Transferase</keyword>
<accession>A0A1H3QCR2</accession>
<dbReference type="PANTHER" id="PTHR24421:SF10">
    <property type="entry name" value="NITRATE_NITRITE SENSOR PROTEIN NARQ"/>
    <property type="match status" value="1"/>
</dbReference>
<dbReference type="InterPro" id="IPR036890">
    <property type="entry name" value="HATPase_C_sf"/>
</dbReference>
<feature type="transmembrane region" description="Helical" evidence="6">
    <location>
        <begin position="206"/>
        <end position="232"/>
    </location>
</feature>
<keyword evidence="4 8" id="KW-0418">Kinase</keyword>
<dbReference type="Gene3D" id="3.30.565.10">
    <property type="entry name" value="Histidine kinase-like ATPase, C-terminal domain"/>
    <property type="match status" value="1"/>
</dbReference>
<dbReference type="AlphaFoldDB" id="A0A1H3QCR2"/>
<feature type="transmembrane region" description="Helical" evidence="6">
    <location>
        <begin position="68"/>
        <end position="91"/>
    </location>
</feature>
<evidence type="ECO:0000313" key="9">
    <source>
        <dbReference type="Proteomes" id="UP000199515"/>
    </source>
</evidence>
<evidence type="ECO:0000256" key="5">
    <source>
        <dbReference type="ARBA" id="ARBA00023012"/>
    </source>
</evidence>
<dbReference type="STRING" id="589385.SAMN05421504_109247"/>
<sequence>MASVGERRSAFLPALLRKGAPVLAGTPRELPPEIDDPAMVPGAQRIRALAATDAVAPRNSLMARATTYAVLLPLAYRIVLLPATALWLVVAQGFGNAWAACLVAVLGFAGSLGATVWVLKVPDRRGTIRRVLLWSDAGFAVAAGLVVGQVNANATSVPWVYFTGTVALWTVARGVPSGLVLTALGIPLQYLMGADLAGVVGGTGMLLAAVATAVGVLVLVGLGTRLALAIGIRQGRTAERARGDRTLHDTVLQSLEVMAMESPEDETDPREQLRKLRDAARAQANQVRRGLAYDEDGSPAGLGAELAGLATEMARDGLRAQLVVADIPDDILPDVRLVAVRDAVREALRNTIKHAGTGSVVVRMEERDGGIAVITRDHGVGYDEGKRPAGFGVSNSMRARLAEVGGRCHIESWPGRGTRVTLWVPR</sequence>